<gene>
    <name evidence="2" type="ORF">PHYPO_G00198810</name>
</gene>
<feature type="region of interest" description="Disordered" evidence="1">
    <location>
        <begin position="1"/>
        <end position="22"/>
    </location>
</feature>
<reference evidence="2 3" key="1">
    <citation type="submission" date="2019-06" db="EMBL/GenBank/DDBJ databases">
        <title>A chromosome-scale genome assembly of the striped catfish, Pangasianodon hypophthalmus.</title>
        <authorList>
            <person name="Wen M."/>
            <person name="Zahm M."/>
            <person name="Roques C."/>
            <person name="Cabau C."/>
            <person name="Klopp C."/>
            <person name="Donnadieu C."/>
            <person name="Jouanno E."/>
            <person name="Avarre J.-C."/>
            <person name="Campet M."/>
            <person name="Ha T.T.T."/>
            <person name="Dugue R."/>
            <person name="Lampietro C."/>
            <person name="Louis A."/>
            <person name="Herpin A."/>
            <person name="Echchiki A."/>
            <person name="Berthelot C."/>
            <person name="Parey E."/>
            <person name="Roest-Crollius H."/>
            <person name="Braasch I."/>
            <person name="Postlethwait J."/>
            <person name="Bobe J."/>
            <person name="Montfort J."/>
            <person name="Bouchez O."/>
            <person name="Begum T."/>
            <person name="Schartl M."/>
            <person name="Guiguen Y."/>
        </authorList>
    </citation>
    <scope>NUCLEOTIDE SEQUENCE [LARGE SCALE GENOMIC DNA]</scope>
    <source>
        <strain evidence="2 3">Indonesia</strain>
        <tissue evidence="2">Blood</tissue>
    </source>
</reference>
<evidence type="ECO:0000313" key="3">
    <source>
        <dbReference type="Proteomes" id="UP000327468"/>
    </source>
</evidence>
<evidence type="ECO:0000313" key="2">
    <source>
        <dbReference type="EMBL" id="KAB5579771.1"/>
    </source>
</evidence>
<feature type="region of interest" description="Disordered" evidence="1">
    <location>
        <begin position="1017"/>
        <end position="1036"/>
    </location>
</feature>
<dbReference type="EMBL" id="VFJC01000005">
    <property type="protein sequence ID" value="KAB5579771.1"/>
    <property type="molecule type" value="Genomic_DNA"/>
</dbReference>
<evidence type="ECO:0000256" key="1">
    <source>
        <dbReference type="SAM" id="MobiDB-lite"/>
    </source>
</evidence>
<protein>
    <submittedName>
        <fullName evidence="2">Uncharacterized protein</fullName>
    </submittedName>
</protein>
<keyword evidence="3" id="KW-1185">Reference proteome</keyword>
<sequence>MCSLQMSKKKRSSQRRTAGACTRDSTSDQRLKCFRDIMDVVLHLSEEEWKAVTRDMTKKVTKLEFVALCTKIVMSAASSAIRRLLTPLMESFGIDSILQANDKLKKMPESKWRKWSDSDTSAQRSPMETSDFICQLVQRVVTQTTAAMLEAIRRVASGRRTICSARASSPVEDQISQPDLSIACTNEICDKILALCYSGDFDSPGGEKTSAASLKSHQEVQGIMKGLEEVVSTSRSPFELTLKSSTPDSVPVTTKVMAPDCAERLFSDQFLSKATQAVRKVLLKTEEKIAAAMSSQTSVPVRSETEMNSLTEEVKRTASKILWELVFILTQSLCKSSSGVSCNAADQSGPEVERKNFLSGARKIYENIFKQVFEFTSGRKQAISEKNKSFLDVCPKTAAELEGRSENVQESAAAERYLDKAILVASEILEKWLSSKISTGLFSGKDSGSSTESSPTASVDLDRVTAEIVNTVISGMALEIGTTDMENGSDAQVGEAQVSDADARPAPYSEKSSDVITKHRSLAGFREKKRPSCSSLENAAAAAAAAVTDAQSLVSISEAPNLQAVIDSCTEELIEKNADLLLRDKLPAKSRSSKVPWFRRFAFLQPRKSGRLRSEVSSSVPLRSKEFLNKATQMVSEMLLRRLSTADSSRCSSEDEQSAVSTADSLVSVLYECDESVKDETKSSDALEAFSCLFDVREAESAKKPQNILRKVRSLLQAFFSKASKALSSPTHEERVEEQVDLDLCTNSVITEVTDLLRSELTAPPTVKNDDAHFQTESTRRVSDLIFRMVESCPLLPSQFPKERLMKVSSALNLQILSTEISQTVSATVRQFIDADRKSRPSVQNSSFAPLHLFTVVRNQLKAFFTSFSKHVADDERTDASAQSDGDEDRVTPIYISEDGTVHELTEMEDLSPKEMIHRRACATKDVIPKLPLRDVDRADVGQCSSDSVPGRENNMLRSIQLPSECVYMFAEESIKALLKNVLNAGPSAGNEAQESSFMDKSTGCPFATVLAHEIEDAGTSSKSPQLSAAPCKSLK</sequence>
<name>A0A5N5PL14_PANHP</name>
<organism evidence="2 3">
    <name type="scientific">Pangasianodon hypophthalmus</name>
    <name type="common">Striped catfish</name>
    <name type="synonym">Helicophagus hypophthalmus</name>
    <dbReference type="NCBI Taxonomy" id="310915"/>
    <lineage>
        <taxon>Eukaryota</taxon>
        <taxon>Metazoa</taxon>
        <taxon>Chordata</taxon>
        <taxon>Craniata</taxon>
        <taxon>Vertebrata</taxon>
        <taxon>Euteleostomi</taxon>
        <taxon>Actinopterygii</taxon>
        <taxon>Neopterygii</taxon>
        <taxon>Teleostei</taxon>
        <taxon>Ostariophysi</taxon>
        <taxon>Siluriformes</taxon>
        <taxon>Pangasiidae</taxon>
        <taxon>Pangasianodon</taxon>
    </lineage>
</organism>
<accession>A0A5N5PL14</accession>
<dbReference type="AlphaFoldDB" id="A0A5N5PL14"/>
<dbReference type="Proteomes" id="UP000327468">
    <property type="component" value="Chromosome 4"/>
</dbReference>
<proteinExistence type="predicted"/>
<comment type="caution">
    <text evidence="2">The sequence shown here is derived from an EMBL/GenBank/DDBJ whole genome shotgun (WGS) entry which is preliminary data.</text>
</comment>